<proteinExistence type="predicted"/>
<dbReference type="Gene3D" id="6.10.340.10">
    <property type="match status" value="1"/>
</dbReference>
<dbReference type="EMBL" id="JXRR01000001">
    <property type="protein sequence ID" value="KIL52958.1"/>
    <property type="molecule type" value="Genomic_DNA"/>
</dbReference>
<dbReference type="InterPro" id="IPR000160">
    <property type="entry name" value="GGDEF_dom"/>
</dbReference>
<dbReference type="SMART" id="SM00267">
    <property type="entry name" value="GGDEF"/>
    <property type="match status" value="1"/>
</dbReference>
<dbReference type="Gene3D" id="3.30.450.20">
    <property type="entry name" value="PAS domain"/>
    <property type="match status" value="1"/>
</dbReference>
<dbReference type="AlphaFoldDB" id="A0A0C2WA83"/>
<dbReference type="SUPFAM" id="SSF55073">
    <property type="entry name" value="Nucleotide cyclase"/>
    <property type="match status" value="1"/>
</dbReference>
<dbReference type="CDD" id="cd12914">
    <property type="entry name" value="PDC1_DGC_like"/>
    <property type="match status" value="1"/>
</dbReference>
<keyword evidence="1" id="KW-0812">Transmembrane</keyword>
<dbReference type="OrthoDB" id="9759607at2"/>
<name>A0A0C2WA83_9BACL</name>
<sequence>MSLTLRVYWGMVFAVFLLLFALFSSFIVSQIATDYLKKEKGESLSNIAFQMTDKLDQYMWSRYSEVSILSSLEAFQADASNEEKRQLLNNVQQQIPSFSWMGVSDNNGVITASTNGLLEGQDISKRPVFYEAREHAFVGDVHEALLLAELLPNPAGRKLEFVDISMPLHNENGDFEGVLATHLSWEWAEEVQSSIIDPLTSNEDDVEVFVISSEDNRVVLGPDSFVGRPLPLNSITKAKQYGTGWMVEEWQTDQSYLTGYSEAAGYRDYPGIQWTVLVREPEETAFETAQSLSFVILISGILSAAIFALIGWIIAGKIAKPLNEISNQAQLFSTGRDMHFPAYTGIKEIEELSSSLQLMIKTMSTTESNLLKMEGMAYRDSLTGLPNRILLELSASQMIGEAQLDGDKLAFFYMDLDGFKQVNDTLGHHAGDRTLQYVADIIRRQVPDSAFVSRVGGDEFIILLPYSEKGDKVALNLAHQIIQEISKPIPLDGSSAQIGCSIGISLFPQDESDFHTLISYADQALYASKNKGKGQVTFYQTLL</sequence>
<feature type="domain" description="GGDEF" evidence="2">
    <location>
        <begin position="407"/>
        <end position="541"/>
    </location>
</feature>
<protein>
    <recommendedName>
        <fullName evidence="2">GGDEF domain-containing protein</fullName>
    </recommendedName>
</protein>
<reference evidence="3 4" key="1">
    <citation type="submission" date="2015-01" db="EMBL/GenBank/DDBJ databases">
        <title>Jeotgalibacillus campisalis genome sequencing.</title>
        <authorList>
            <person name="Goh K.M."/>
            <person name="Chan K.-G."/>
            <person name="Yaakop A.S."/>
            <person name="Ee R."/>
            <person name="Gan H.M."/>
            <person name="Chan C.S."/>
        </authorList>
    </citation>
    <scope>NUCLEOTIDE SEQUENCE [LARGE SCALE GENOMIC DNA]</scope>
    <source>
        <strain evidence="3 4">SF-57</strain>
    </source>
</reference>
<dbReference type="PANTHER" id="PTHR46663:SF2">
    <property type="entry name" value="GGDEF DOMAIN-CONTAINING PROTEIN"/>
    <property type="match status" value="1"/>
</dbReference>
<gene>
    <name evidence="3" type="ORF">KR50_02870</name>
</gene>
<keyword evidence="4" id="KW-1185">Reference proteome</keyword>
<evidence type="ECO:0000259" key="2">
    <source>
        <dbReference type="PROSITE" id="PS50887"/>
    </source>
</evidence>
<dbReference type="InterPro" id="IPR043128">
    <property type="entry name" value="Rev_trsase/Diguanyl_cyclase"/>
</dbReference>
<comment type="caution">
    <text evidence="3">The sequence shown here is derived from an EMBL/GenBank/DDBJ whole genome shotgun (WGS) entry which is preliminary data.</text>
</comment>
<dbReference type="PATRIC" id="fig|220754.4.peg.293"/>
<dbReference type="PANTHER" id="PTHR46663">
    <property type="entry name" value="DIGUANYLATE CYCLASE DGCT-RELATED"/>
    <property type="match status" value="1"/>
</dbReference>
<dbReference type="Gene3D" id="3.30.70.270">
    <property type="match status" value="1"/>
</dbReference>
<evidence type="ECO:0000313" key="3">
    <source>
        <dbReference type="EMBL" id="KIL52958.1"/>
    </source>
</evidence>
<accession>A0A0C2WA83</accession>
<dbReference type="InterPro" id="IPR052163">
    <property type="entry name" value="DGC-Regulatory_Protein"/>
</dbReference>
<dbReference type="RefSeq" id="WP_041053863.1">
    <property type="nucleotide sequence ID" value="NZ_JXRR01000001.1"/>
</dbReference>
<keyword evidence="1" id="KW-1133">Transmembrane helix</keyword>
<dbReference type="InterPro" id="IPR029787">
    <property type="entry name" value="Nucleotide_cyclase"/>
</dbReference>
<evidence type="ECO:0000256" key="1">
    <source>
        <dbReference type="SAM" id="Phobius"/>
    </source>
</evidence>
<evidence type="ECO:0000313" key="4">
    <source>
        <dbReference type="Proteomes" id="UP000031972"/>
    </source>
</evidence>
<dbReference type="CDD" id="cd01949">
    <property type="entry name" value="GGDEF"/>
    <property type="match status" value="1"/>
</dbReference>
<dbReference type="Pfam" id="PF00990">
    <property type="entry name" value="GGDEF"/>
    <property type="match status" value="1"/>
</dbReference>
<feature type="transmembrane region" description="Helical" evidence="1">
    <location>
        <begin position="292"/>
        <end position="315"/>
    </location>
</feature>
<dbReference type="NCBIfam" id="TIGR00254">
    <property type="entry name" value="GGDEF"/>
    <property type="match status" value="1"/>
</dbReference>
<organism evidence="3 4">
    <name type="scientific">Jeotgalibacillus campisalis</name>
    <dbReference type="NCBI Taxonomy" id="220754"/>
    <lineage>
        <taxon>Bacteria</taxon>
        <taxon>Bacillati</taxon>
        <taxon>Bacillota</taxon>
        <taxon>Bacilli</taxon>
        <taxon>Bacillales</taxon>
        <taxon>Caryophanaceae</taxon>
        <taxon>Jeotgalibacillus</taxon>
    </lineage>
</organism>
<dbReference type="Proteomes" id="UP000031972">
    <property type="component" value="Unassembled WGS sequence"/>
</dbReference>
<keyword evidence="1" id="KW-0472">Membrane</keyword>
<dbReference type="PROSITE" id="PS50887">
    <property type="entry name" value="GGDEF"/>
    <property type="match status" value="1"/>
</dbReference>